<evidence type="ECO:0000313" key="2">
    <source>
        <dbReference type="Proteomes" id="UP000064920"/>
    </source>
</evidence>
<gene>
    <name evidence="1" type="ORF">IMCC12053_2551</name>
</gene>
<dbReference type="STRING" id="1397108.IMCC12053_2551"/>
<dbReference type="PATRIC" id="fig|1397108.4.peg.2607"/>
<proteinExistence type="predicted"/>
<evidence type="ECO:0000313" key="1">
    <source>
        <dbReference type="EMBL" id="ALI56498.1"/>
    </source>
</evidence>
<dbReference type="EMBL" id="CP012023">
    <property type="protein sequence ID" value="ALI56498.1"/>
    <property type="molecule type" value="Genomic_DNA"/>
</dbReference>
<protein>
    <submittedName>
        <fullName evidence="1">Uncharacterized protein</fullName>
    </submittedName>
</protein>
<accession>A0A0P0AC72</accession>
<name>A0A0P0AC72_9RHOB</name>
<keyword evidence="2" id="KW-1185">Reference proteome</keyword>
<organism evidence="1 2">
    <name type="scientific">Celeribacter marinus</name>
    <dbReference type="NCBI Taxonomy" id="1397108"/>
    <lineage>
        <taxon>Bacteria</taxon>
        <taxon>Pseudomonadati</taxon>
        <taxon>Pseudomonadota</taxon>
        <taxon>Alphaproteobacteria</taxon>
        <taxon>Rhodobacterales</taxon>
        <taxon>Roseobacteraceae</taxon>
        <taxon>Celeribacter</taxon>
    </lineage>
</organism>
<dbReference type="Proteomes" id="UP000064920">
    <property type="component" value="Chromosome"/>
</dbReference>
<sequence length="69" mass="7510">MINRLKRAFRTYRPADDGAVTVDWVVLTSAVVGLGVVVLQIVWGGANIFATNVNSDIENIDVVNYEEGS</sequence>
<dbReference type="AlphaFoldDB" id="A0A0P0AC72"/>
<dbReference type="KEGG" id="cmar:IMCC12053_2551"/>
<reference evidence="1 2" key="1">
    <citation type="submission" date="2015-05" db="EMBL/GenBank/DDBJ databases">
        <authorList>
            <person name="Wang D.B."/>
            <person name="Wang M."/>
        </authorList>
    </citation>
    <scope>NUCLEOTIDE SEQUENCE [LARGE SCALE GENOMIC DNA]</scope>
    <source>
        <strain evidence="1 2">IMCC 12053</strain>
    </source>
</reference>
<dbReference type="RefSeq" id="WP_062219520.1">
    <property type="nucleotide sequence ID" value="NZ_CP012023.1"/>
</dbReference>